<accession>A0ACC1DG15</accession>
<organism evidence="1 2">
    <name type="scientific">Dendrolimus kikuchii</name>
    <dbReference type="NCBI Taxonomy" id="765133"/>
    <lineage>
        <taxon>Eukaryota</taxon>
        <taxon>Metazoa</taxon>
        <taxon>Ecdysozoa</taxon>
        <taxon>Arthropoda</taxon>
        <taxon>Hexapoda</taxon>
        <taxon>Insecta</taxon>
        <taxon>Pterygota</taxon>
        <taxon>Neoptera</taxon>
        <taxon>Endopterygota</taxon>
        <taxon>Lepidoptera</taxon>
        <taxon>Glossata</taxon>
        <taxon>Ditrysia</taxon>
        <taxon>Bombycoidea</taxon>
        <taxon>Lasiocampidae</taxon>
        <taxon>Dendrolimus</taxon>
    </lineage>
</organism>
<dbReference type="EMBL" id="CM034389">
    <property type="protein sequence ID" value="KAJ0182850.1"/>
    <property type="molecule type" value="Genomic_DNA"/>
</dbReference>
<sequence>MEQLLGLNALHVHQKHTVFVGNKYVVSSPSGEVLFYAKEDAGFLGVTRGKNRSFYIDIFDTQDKLVIRLRRPFTYGPDKMDVTVNGVLTSVVRQERTLMKPVLNINNANDQHVLRVKGPIRVPFQGSADYEIFSSNKTRIGSIQKQWGGFWREAFSYADNFQLTFPEDLDVCFKAAIIGTTFLIDFLYYEK</sequence>
<evidence type="ECO:0000313" key="2">
    <source>
        <dbReference type="Proteomes" id="UP000824533"/>
    </source>
</evidence>
<dbReference type="Proteomes" id="UP000824533">
    <property type="component" value="Linkage Group LG03"/>
</dbReference>
<name>A0ACC1DG15_9NEOP</name>
<proteinExistence type="predicted"/>
<keyword evidence="2" id="KW-1185">Reference proteome</keyword>
<gene>
    <name evidence="1" type="ORF">K1T71_002219</name>
</gene>
<reference evidence="1 2" key="1">
    <citation type="journal article" date="2021" name="Front. Genet.">
        <title>Chromosome-Level Genome Assembly Reveals Significant Gene Expansion in the Toll and IMD Signaling Pathways of Dendrolimus kikuchii.</title>
        <authorList>
            <person name="Zhou J."/>
            <person name="Wu P."/>
            <person name="Xiong Z."/>
            <person name="Liu N."/>
            <person name="Zhao N."/>
            <person name="Ji M."/>
            <person name="Qiu Y."/>
            <person name="Yang B."/>
        </authorList>
    </citation>
    <scope>NUCLEOTIDE SEQUENCE [LARGE SCALE GENOMIC DNA]</scope>
    <source>
        <strain evidence="1">Ann1</strain>
    </source>
</reference>
<evidence type="ECO:0000313" key="1">
    <source>
        <dbReference type="EMBL" id="KAJ0182850.1"/>
    </source>
</evidence>
<protein>
    <submittedName>
        <fullName evidence="1">Uncharacterized protein</fullName>
    </submittedName>
</protein>
<comment type="caution">
    <text evidence="1">The sequence shown here is derived from an EMBL/GenBank/DDBJ whole genome shotgun (WGS) entry which is preliminary data.</text>
</comment>